<evidence type="ECO:0000313" key="1">
    <source>
        <dbReference type="EMBL" id="KAG0474737.1"/>
    </source>
</evidence>
<comment type="caution">
    <text evidence="1">The sequence shown here is derived from an EMBL/GenBank/DDBJ whole genome shotgun (WGS) entry which is preliminary data.</text>
</comment>
<proteinExistence type="predicted"/>
<dbReference type="AlphaFoldDB" id="A0A835QTU3"/>
<accession>A0A835QTU3</accession>
<gene>
    <name evidence="1" type="ORF">HPP92_014423</name>
</gene>
<protein>
    <submittedName>
        <fullName evidence="1">Uncharacterized protein</fullName>
    </submittedName>
</protein>
<sequence>MVRLSNDVIFDGLWKRSRLSAPQEETHKGFTEMILEFKCELSVEVAALCVLEWLATSFFIVICKSQEERSLGLVEKWKMVLSTQGFESSFVHQMLYSLLISLSLELSCSNCQRYHHYLNNKRK</sequence>
<dbReference type="Proteomes" id="UP000639772">
    <property type="component" value="Chromosome 7"/>
</dbReference>
<name>A0A835QTU3_VANPL</name>
<reference evidence="1 2" key="1">
    <citation type="journal article" date="2020" name="Nat. Food">
        <title>A phased Vanilla planifolia genome enables genetic improvement of flavour and production.</title>
        <authorList>
            <person name="Hasing T."/>
            <person name="Tang H."/>
            <person name="Brym M."/>
            <person name="Khazi F."/>
            <person name="Huang T."/>
            <person name="Chambers A.H."/>
        </authorList>
    </citation>
    <scope>NUCLEOTIDE SEQUENCE [LARGE SCALE GENOMIC DNA]</scope>
    <source>
        <tissue evidence="1">Leaf</tissue>
    </source>
</reference>
<dbReference type="EMBL" id="JADCNM010000007">
    <property type="protein sequence ID" value="KAG0474737.1"/>
    <property type="molecule type" value="Genomic_DNA"/>
</dbReference>
<evidence type="ECO:0000313" key="2">
    <source>
        <dbReference type="Proteomes" id="UP000639772"/>
    </source>
</evidence>
<organism evidence="1 2">
    <name type="scientific">Vanilla planifolia</name>
    <name type="common">Vanilla</name>
    <dbReference type="NCBI Taxonomy" id="51239"/>
    <lineage>
        <taxon>Eukaryota</taxon>
        <taxon>Viridiplantae</taxon>
        <taxon>Streptophyta</taxon>
        <taxon>Embryophyta</taxon>
        <taxon>Tracheophyta</taxon>
        <taxon>Spermatophyta</taxon>
        <taxon>Magnoliopsida</taxon>
        <taxon>Liliopsida</taxon>
        <taxon>Asparagales</taxon>
        <taxon>Orchidaceae</taxon>
        <taxon>Vanilloideae</taxon>
        <taxon>Vanilleae</taxon>
        <taxon>Vanilla</taxon>
    </lineage>
</organism>